<dbReference type="GO" id="GO:0015097">
    <property type="term" value="F:mercury ion transmembrane transporter activity"/>
    <property type="evidence" value="ECO:0007669"/>
    <property type="project" value="InterPro"/>
</dbReference>
<dbReference type="AlphaFoldDB" id="A0A2W7THJ5"/>
<evidence type="ECO:0000256" key="1">
    <source>
        <dbReference type="SAM" id="Phobius"/>
    </source>
</evidence>
<dbReference type="Proteomes" id="UP000249720">
    <property type="component" value="Unassembled WGS sequence"/>
</dbReference>
<gene>
    <name evidence="2" type="ORF">LX80_01446</name>
</gene>
<sequence>MFLKKVNWDVVGIITSVACAIHCALLPIVLTSLPLLGIEVIHNRAFEYFMIGLAFVIGAFSLLRGYLYKHHQLKPLVIFLIGILFLVAKQFWHKWEVVLLIPAVIFIVYGHLLNNKTCNYKPAVNVTK</sequence>
<feature type="transmembrane region" description="Helical" evidence="1">
    <location>
        <begin position="48"/>
        <end position="67"/>
    </location>
</feature>
<evidence type="ECO:0000313" key="2">
    <source>
        <dbReference type="EMBL" id="PZX62752.1"/>
    </source>
</evidence>
<dbReference type="RefSeq" id="WP_111294750.1">
    <property type="nucleotide sequence ID" value="NZ_QKZV01000004.1"/>
</dbReference>
<evidence type="ECO:0000313" key="3">
    <source>
        <dbReference type="Proteomes" id="UP000249720"/>
    </source>
</evidence>
<feature type="transmembrane region" description="Helical" evidence="1">
    <location>
        <begin position="73"/>
        <end position="88"/>
    </location>
</feature>
<comment type="caution">
    <text evidence="2">The sequence shown here is derived from an EMBL/GenBank/DDBJ whole genome shotgun (WGS) entry which is preliminary data.</text>
</comment>
<keyword evidence="3" id="KW-1185">Reference proteome</keyword>
<feature type="transmembrane region" description="Helical" evidence="1">
    <location>
        <begin position="12"/>
        <end position="36"/>
    </location>
</feature>
<organism evidence="2 3">
    <name type="scientific">Hydrotalea sandarakina</name>
    <dbReference type="NCBI Taxonomy" id="1004304"/>
    <lineage>
        <taxon>Bacteria</taxon>
        <taxon>Pseudomonadati</taxon>
        <taxon>Bacteroidota</taxon>
        <taxon>Chitinophagia</taxon>
        <taxon>Chitinophagales</taxon>
        <taxon>Chitinophagaceae</taxon>
        <taxon>Hydrotalea</taxon>
    </lineage>
</organism>
<feature type="transmembrane region" description="Helical" evidence="1">
    <location>
        <begin position="95"/>
        <end position="113"/>
    </location>
</feature>
<dbReference type="Pfam" id="PF03203">
    <property type="entry name" value="MerC"/>
    <property type="match status" value="1"/>
</dbReference>
<name>A0A2W7THJ5_9BACT</name>
<protein>
    <submittedName>
        <fullName evidence="2">MerC mercury resistance protein</fullName>
    </submittedName>
</protein>
<dbReference type="InterPro" id="IPR004891">
    <property type="entry name" value="Mercury-R_MerC"/>
</dbReference>
<dbReference type="EMBL" id="QKZV01000004">
    <property type="protein sequence ID" value="PZX62752.1"/>
    <property type="molecule type" value="Genomic_DNA"/>
</dbReference>
<accession>A0A2W7THJ5</accession>
<proteinExistence type="predicted"/>
<dbReference type="GO" id="GO:0016020">
    <property type="term" value="C:membrane"/>
    <property type="evidence" value="ECO:0007669"/>
    <property type="project" value="InterPro"/>
</dbReference>
<reference evidence="2 3" key="1">
    <citation type="submission" date="2018-06" db="EMBL/GenBank/DDBJ databases">
        <title>Genomic Encyclopedia of Archaeal and Bacterial Type Strains, Phase II (KMG-II): from individual species to whole genera.</title>
        <authorList>
            <person name="Goeker M."/>
        </authorList>
    </citation>
    <scope>NUCLEOTIDE SEQUENCE [LARGE SCALE GENOMIC DNA]</scope>
    <source>
        <strain evidence="2 3">DSM 23241</strain>
    </source>
</reference>
<keyword evidence="1" id="KW-0812">Transmembrane</keyword>
<dbReference type="OrthoDB" id="5966279at2"/>
<keyword evidence="1" id="KW-0472">Membrane</keyword>
<keyword evidence="1" id="KW-1133">Transmembrane helix</keyword>